<keyword evidence="2" id="KW-0597">Phosphoprotein</keyword>
<dbReference type="EMBL" id="JAHOEF010000033">
    <property type="protein sequence ID" value="MBV3382845.1"/>
    <property type="molecule type" value="Genomic_DNA"/>
</dbReference>
<dbReference type="GO" id="GO:0008982">
    <property type="term" value="F:protein-N(PI)-phosphohistidine-sugar phosphotransferase activity"/>
    <property type="evidence" value="ECO:0007669"/>
    <property type="project" value="InterPro"/>
</dbReference>
<evidence type="ECO:0000313" key="7">
    <source>
        <dbReference type="EMBL" id="MBV3382845.1"/>
    </source>
</evidence>
<accession>A0AAW4MUG7</accession>
<keyword evidence="1" id="KW-0813">Transport</keyword>
<dbReference type="AlphaFoldDB" id="A0AAW4MUG7"/>
<comment type="caution">
    <text evidence="5">Lacks conserved residue(s) required for the propagation of feature annotation.</text>
</comment>
<dbReference type="GO" id="GO:0009401">
    <property type="term" value="P:phosphoenolpyruvate-dependent sugar phosphotransferase system"/>
    <property type="evidence" value="ECO:0007669"/>
    <property type="project" value="UniProtKB-KW"/>
</dbReference>
<evidence type="ECO:0000259" key="6">
    <source>
        <dbReference type="PROSITE" id="PS51100"/>
    </source>
</evidence>
<dbReference type="GeneID" id="301324119"/>
<dbReference type="Proteomes" id="UP001196408">
    <property type="component" value="Unassembled WGS sequence"/>
</dbReference>
<dbReference type="Proteomes" id="UP001197492">
    <property type="component" value="Unassembled WGS sequence"/>
</dbReference>
<evidence type="ECO:0000256" key="4">
    <source>
        <dbReference type="ARBA" id="ARBA00022683"/>
    </source>
</evidence>
<dbReference type="RefSeq" id="WP_217747670.1">
    <property type="nucleotide sequence ID" value="NZ_JAHOEB010000030.1"/>
</dbReference>
<evidence type="ECO:0000256" key="5">
    <source>
        <dbReference type="PROSITE-ProRule" id="PRU00423"/>
    </source>
</evidence>
<evidence type="ECO:0000256" key="2">
    <source>
        <dbReference type="ARBA" id="ARBA00022553"/>
    </source>
</evidence>
<keyword evidence="4" id="KW-0598">Phosphotransferase system</keyword>
<reference evidence="7 10" key="1">
    <citation type="submission" date="2021-06" db="EMBL/GenBank/DDBJ databases">
        <title>Collection of gut derived symbiotic bacterial strains cultured from healthy donors.</title>
        <authorList>
            <person name="Lin H."/>
            <person name="Littmann E."/>
            <person name="Pamer E.G."/>
        </authorList>
    </citation>
    <scope>NUCLEOTIDE SEQUENCE</scope>
    <source>
        <strain evidence="8 10">MSK.21.70</strain>
        <strain evidence="7">MSK.21.82</strain>
    </source>
</reference>
<sequence>MDEFYQKTYLMIVFKWSYYYTRKNMKNIRCDIIEDTKHYHTVRFYLKNRVAFLTVWHNGIIEEQITDEEGKEIYFYLHYTLKSLSQFLSYYRDFMVVFLRDADPKHVKVGIVDQDGFSSSYLISLMKESLTIEKSNLEVESVSLSSLEEVEGDYDALYLSPSVMHLKGDIESIVSVPVYVIDPLVYATNDFYTLIHTILSK</sequence>
<keyword evidence="3" id="KW-0762">Sugar transport</keyword>
<organism evidence="7 9">
    <name type="scientific">Catenibacterium mitsuokai</name>
    <dbReference type="NCBI Taxonomy" id="100886"/>
    <lineage>
        <taxon>Bacteria</taxon>
        <taxon>Bacillati</taxon>
        <taxon>Bacillota</taxon>
        <taxon>Erysipelotrichia</taxon>
        <taxon>Erysipelotrichales</taxon>
        <taxon>Coprobacillaceae</taxon>
        <taxon>Catenibacterium</taxon>
    </lineage>
</organism>
<comment type="caution">
    <text evidence="7">The sequence shown here is derived from an EMBL/GenBank/DDBJ whole genome shotgun (WGS) entry which is preliminary data.</text>
</comment>
<proteinExistence type="predicted"/>
<dbReference type="EMBL" id="JAHOEL010000031">
    <property type="protein sequence ID" value="MBV3392847.1"/>
    <property type="molecule type" value="Genomic_DNA"/>
</dbReference>
<evidence type="ECO:0000256" key="1">
    <source>
        <dbReference type="ARBA" id="ARBA00022448"/>
    </source>
</evidence>
<dbReference type="InterPro" id="IPR013012">
    <property type="entry name" value="PTS_EIIB_3"/>
</dbReference>
<gene>
    <name evidence="7" type="ORF">KSV97_06355</name>
    <name evidence="8" type="ORF">KSW06_06210</name>
</gene>
<evidence type="ECO:0000313" key="9">
    <source>
        <dbReference type="Proteomes" id="UP001196408"/>
    </source>
</evidence>
<keyword evidence="10" id="KW-1185">Reference proteome</keyword>
<evidence type="ECO:0000256" key="3">
    <source>
        <dbReference type="ARBA" id="ARBA00022597"/>
    </source>
</evidence>
<name>A0AAW4MUG7_9FIRM</name>
<evidence type="ECO:0000313" key="10">
    <source>
        <dbReference type="Proteomes" id="UP001197492"/>
    </source>
</evidence>
<evidence type="ECO:0000313" key="8">
    <source>
        <dbReference type="EMBL" id="MBV3392847.1"/>
    </source>
</evidence>
<dbReference type="PROSITE" id="PS51100">
    <property type="entry name" value="PTS_EIIB_TYPE_3"/>
    <property type="match status" value="1"/>
</dbReference>
<feature type="domain" description="PTS EIIB type-3" evidence="6">
    <location>
        <begin position="106"/>
        <end position="201"/>
    </location>
</feature>
<protein>
    <recommendedName>
        <fullName evidence="6">PTS EIIB type-3 domain-containing protein</fullName>
    </recommendedName>
</protein>